<dbReference type="AlphaFoldDB" id="A0A397JX23"/>
<evidence type="ECO:0000313" key="1">
    <source>
        <dbReference type="EMBL" id="RHZ89393.1"/>
    </source>
</evidence>
<accession>A0A397JX23</accession>
<protein>
    <submittedName>
        <fullName evidence="1">Uncharacterized protein</fullName>
    </submittedName>
</protein>
<gene>
    <name evidence="1" type="ORF">Glove_15g43</name>
</gene>
<comment type="caution">
    <text evidence="1">The sequence shown here is derived from an EMBL/GenBank/DDBJ whole genome shotgun (WGS) entry which is preliminary data.</text>
</comment>
<evidence type="ECO:0000313" key="2">
    <source>
        <dbReference type="Proteomes" id="UP000266861"/>
    </source>
</evidence>
<organism evidence="1 2">
    <name type="scientific">Diversispora epigaea</name>
    <dbReference type="NCBI Taxonomy" id="1348612"/>
    <lineage>
        <taxon>Eukaryota</taxon>
        <taxon>Fungi</taxon>
        <taxon>Fungi incertae sedis</taxon>
        <taxon>Mucoromycota</taxon>
        <taxon>Glomeromycotina</taxon>
        <taxon>Glomeromycetes</taxon>
        <taxon>Diversisporales</taxon>
        <taxon>Diversisporaceae</taxon>
        <taxon>Diversispora</taxon>
    </lineage>
</organism>
<sequence>MQNSTLMIILFLKLTKKKNSSKEQVEQRDIPEECVKNIESLKWCYVIDNNDNNNENDDLKDSNDMTMTIVMTLTIIRITFHHFENNKTDCKRLIVNLITRYIVDLKSDFQAEFTKFHCDPKDQILWILQIIILPQIYHLQTIQLKKLKVYGNDLQSIEFEEAQDQRHYDYCTTASTTVATTKQQQQ</sequence>
<keyword evidence="2" id="KW-1185">Reference proteome</keyword>
<name>A0A397JX23_9GLOM</name>
<dbReference type="EMBL" id="PQFF01000013">
    <property type="protein sequence ID" value="RHZ89393.1"/>
    <property type="molecule type" value="Genomic_DNA"/>
</dbReference>
<proteinExistence type="predicted"/>
<reference evidence="1 2" key="1">
    <citation type="submission" date="2018-08" db="EMBL/GenBank/DDBJ databases">
        <title>Genome and evolution of the arbuscular mycorrhizal fungus Diversispora epigaea (formerly Glomus versiforme) and its bacterial endosymbionts.</title>
        <authorList>
            <person name="Sun X."/>
            <person name="Fei Z."/>
            <person name="Harrison M."/>
        </authorList>
    </citation>
    <scope>NUCLEOTIDE SEQUENCE [LARGE SCALE GENOMIC DNA]</scope>
    <source>
        <strain evidence="1 2">IT104</strain>
    </source>
</reference>
<dbReference type="Proteomes" id="UP000266861">
    <property type="component" value="Unassembled WGS sequence"/>
</dbReference>